<dbReference type="GO" id="GO:0003676">
    <property type="term" value="F:nucleic acid binding"/>
    <property type="evidence" value="ECO:0007669"/>
    <property type="project" value="InterPro"/>
</dbReference>
<dbReference type="SUPFAM" id="SSF53098">
    <property type="entry name" value="Ribonuclease H-like"/>
    <property type="match status" value="1"/>
</dbReference>
<feature type="region of interest" description="Disordered" evidence="1">
    <location>
        <begin position="1"/>
        <end position="53"/>
    </location>
</feature>
<organism evidence="3 4">
    <name type="scientific">Stylophora pistillata</name>
    <name type="common">Smooth cauliflower coral</name>
    <dbReference type="NCBI Taxonomy" id="50429"/>
    <lineage>
        <taxon>Eukaryota</taxon>
        <taxon>Metazoa</taxon>
        <taxon>Cnidaria</taxon>
        <taxon>Anthozoa</taxon>
        <taxon>Hexacorallia</taxon>
        <taxon>Scleractinia</taxon>
        <taxon>Astrocoeniina</taxon>
        <taxon>Pocilloporidae</taxon>
        <taxon>Stylophora</taxon>
    </lineage>
</organism>
<dbReference type="InterPro" id="IPR001584">
    <property type="entry name" value="Integrase_cat-core"/>
</dbReference>
<feature type="compositionally biased region" description="Basic and acidic residues" evidence="1">
    <location>
        <begin position="597"/>
        <end position="625"/>
    </location>
</feature>
<name>A0A2B4RHH7_STYPI</name>
<gene>
    <name evidence="3" type="primary">K02A2.6</name>
    <name evidence="3" type="ORF">AWC38_SpisGene20055</name>
</gene>
<dbReference type="GO" id="GO:0015074">
    <property type="term" value="P:DNA integration"/>
    <property type="evidence" value="ECO:0007669"/>
    <property type="project" value="InterPro"/>
</dbReference>
<sequence length="972" mass="111651">MPLTKGTSALKEKPLSETELEGKRRQHEENEGIERTERKKETNKLSSPQERHNYGAVSPCYRAGFVFLETRLLHGEISYRKWHIVKRKDQWKPSETHLSDLRAKQFTEPSSVRFFATGNGGESRLSINEDNAGIGYAKIYRALLEATNNQVLIVIGGDDNYASEDEEERVVISRWARRKVASQFEDEYLDGRKSFIFSWNKRHREIHEEALLHYFDPSKNGIKFEYPPKQNPDNYHGATCEHDKKTRLRNENKEQEEPMNSEIKGVVERPQYEGNRDKTAVCHYPAGTVLLETRLLHGEISYRKWHIVKRKDQWKPSETHTSDLRAKQFIEHSSEELNGYDDAEEFIRFVAETSAPVAIPIKEIERESATDPEISQLQMCISTGDLEKAPPQYKQWAGIDKQVENCCKTCHGCQLVGLPTPPEPLRHTEFPSQPWIDLAADLMGPVPSGEYVLVVVDYYSRYFEVDILTSMTSTKVIESFDKILCTYGLPQSLKTDNGSQFVSHEFERFLETNDFEHRTSTPLWSQANGEVERQNRSLLKALKIAKAEKKNISTEMRKFLIAYRTTPHTSTSVTPAKLLFNKEIRSKIPELGNSRYSDSEARDKDAEVKQERTDYADGKRRARESELEPGDLVLLKKKKENKLSTSYGPLPYTISKKHGNKVIISSPKEVNMRRNVANVKKYLREDTTADEQVAEDDSSEEDDTGRRIEPQGRPVRERRPPEYLKDYEVIRPGQEVVRNADGNAAANQEPTNLLKGAQPLPKCAHAVVFVVKANDPRLRDGKYKETLQKIREHFREDGYAPVTVITYLDRLKKQEEKEEAFYQASSAYGSSSEKTYFIANYTHAKAEQSDEVDRAALDILDSALFSAERFIRIRKQREKNKMEREVMAGGPSPSGETIEQFLARLQHKHHWSDKGKMKALKEHLKQEEINTLKVLKEMWDDIKSSLPLSIGIKIAIEEEMSACTMALAQNKK</sequence>
<proteinExistence type="predicted"/>
<dbReference type="InterPro" id="IPR012337">
    <property type="entry name" value="RNaseH-like_sf"/>
</dbReference>
<dbReference type="AlphaFoldDB" id="A0A2B4RHH7"/>
<dbReference type="Pfam" id="PF00665">
    <property type="entry name" value="rve"/>
    <property type="match status" value="1"/>
</dbReference>
<reference evidence="4" key="1">
    <citation type="journal article" date="2017" name="bioRxiv">
        <title>Comparative analysis of the genomes of Stylophora pistillata and Acropora digitifera provides evidence for extensive differences between species of corals.</title>
        <authorList>
            <person name="Voolstra C.R."/>
            <person name="Li Y."/>
            <person name="Liew Y.J."/>
            <person name="Baumgarten S."/>
            <person name="Zoccola D."/>
            <person name="Flot J.-F."/>
            <person name="Tambutte S."/>
            <person name="Allemand D."/>
            <person name="Aranda M."/>
        </authorList>
    </citation>
    <scope>NUCLEOTIDE SEQUENCE [LARGE SCALE GENOMIC DNA]</scope>
</reference>
<dbReference type="EMBL" id="LSMT01000618">
    <property type="protein sequence ID" value="PFX15725.1"/>
    <property type="molecule type" value="Genomic_DNA"/>
</dbReference>
<evidence type="ECO:0000313" key="4">
    <source>
        <dbReference type="Proteomes" id="UP000225706"/>
    </source>
</evidence>
<dbReference type="OrthoDB" id="775972at2759"/>
<evidence type="ECO:0000313" key="3">
    <source>
        <dbReference type="EMBL" id="PFX15725.1"/>
    </source>
</evidence>
<evidence type="ECO:0000256" key="1">
    <source>
        <dbReference type="SAM" id="MobiDB-lite"/>
    </source>
</evidence>
<feature type="compositionally biased region" description="Basic and acidic residues" evidence="1">
    <location>
        <begin position="10"/>
        <end position="53"/>
    </location>
</feature>
<dbReference type="FunFam" id="3.30.420.10:FF:000063">
    <property type="entry name" value="Retrovirus-related Pol polyprotein from transposon 297-like Protein"/>
    <property type="match status" value="1"/>
</dbReference>
<evidence type="ECO:0000259" key="2">
    <source>
        <dbReference type="PROSITE" id="PS50994"/>
    </source>
</evidence>
<comment type="caution">
    <text evidence="3">The sequence shown here is derived from an EMBL/GenBank/DDBJ whole genome shotgun (WGS) entry which is preliminary data.</text>
</comment>
<dbReference type="Gene3D" id="3.30.420.10">
    <property type="entry name" value="Ribonuclease H-like superfamily/Ribonuclease H"/>
    <property type="match status" value="1"/>
</dbReference>
<protein>
    <submittedName>
        <fullName evidence="3">Uncharacterized protein K02A2.6</fullName>
    </submittedName>
</protein>
<dbReference type="InterPro" id="IPR050951">
    <property type="entry name" value="Retrovirus_Pol_polyprotein"/>
</dbReference>
<dbReference type="PROSITE" id="PS50994">
    <property type="entry name" value="INTEGRASE"/>
    <property type="match status" value="1"/>
</dbReference>
<feature type="domain" description="Integrase catalytic" evidence="2">
    <location>
        <begin position="430"/>
        <end position="583"/>
    </location>
</feature>
<feature type="compositionally biased region" description="Basic and acidic residues" evidence="1">
    <location>
        <begin position="704"/>
        <end position="721"/>
    </location>
</feature>
<dbReference type="Proteomes" id="UP000225706">
    <property type="component" value="Unassembled WGS sequence"/>
</dbReference>
<feature type="region of interest" description="Disordered" evidence="1">
    <location>
        <begin position="681"/>
        <end position="721"/>
    </location>
</feature>
<dbReference type="PANTHER" id="PTHR37984">
    <property type="entry name" value="PROTEIN CBG26694"/>
    <property type="match status" value="1"/>
</dbReference>
<feature type="compositionally biased region" description="Acidic residues" evidence="1">
    <location>
        <begin position="688"/>
        <end position="703"/>
    </location>
</feature>
<feature type="region of interest" description="Disordered" evidence="1">
    <location>
        <begin position="591"/>
        <end position="625"/>
    </location>
</feature>
<keyword evidence="4" id="KW-1185">Reference proteome</keyword>
<dbReference type="PANTHER" id="PTHR37984:SF11">
    <property type="entry name" value="INTEGRASE CATALYTIC DOMAIN-CONTAINING PROTEIN"/>
    <property type="match status" value="1"/>
</dbReference>
<accession>A0A2B4RHH7</accession>
<dbReference type="InterPro" id="IPR036397">
    <property type="entry name" value="RNaseH_sf"/>
</dbReference>